<dbReference type="InterPro" id="IPR025714">
    <property type="entry name" value="Methyltranfer_dom"/>
</dbReference>
<sequence length="286" mass="31261">MCSAPSSSYTQGYSPATLSSHASRTIHSDAAFLIPYIKPTDRILDVGCGPGTITIGFGPLVPQGSVLGIDISDEVLDQARSLLAGNHDLKNVTFRHGNLLASGGLQLQEAVVKEGSFDVVFSSQVFPHLATPEMRRDALREMKRLIKPGGIVATRDAAELYFYPKSHGLDRLWTGNMLKTLRMGRPEEERVFPGGEMPGLYHEVGLGGVKVGAGTTVYGNKEERAWFAGRNRERLAVEDPYRESWAKAGVSEDGIEETIRALKGWEEDKGGWYVAVQAEILGWKSQ</sequence>
<keyword evidence="2" id="KW-0489">Methyltransferase</keyword>
<dbReference type="EMBL" id="MU866542">
    <property type="protein sequence ID" value="KAK4171550.1"/>
    <property type="molecule type" value="Genomic_DNA"/>
</dbReference>
<organism evidence="2 3">
    <name type="scientific">Triangularia setosa</name>
    <dbReference type="NCBI Taxonomy" id="2587417"/>
    <lineage>
        <taxon>Eukaryota</taxon>
        <taxon>Fungi</taxon>
        <taxon>Dikarya</taxon>
        <taxon>Ascomycota</taxon>
        <taxon>Pezizomycotina</taxon>
        <taxon>Sordariomycetes</taxon>
        <taxon>Sordariomycetidae</taxon>
        <taxon>Sordariales</taxon>
        <taxon>Podosporaceae</taxon>
        <taxon>Triangularia</taxon>
    </lineage>
</organism>
<dbReference type="SUPFAM" id="SSF53335">
    <property type="entry name" value="S-adenosyl-L-methionine-dependent methyltransferases"/>
    <property type="match status" value="1"/>
</dbReference>
<reference evidence="2" key="1">
    <citation type="journal article" date="2023" name="Mol. Phylogenet. Evol.">
        <title>Genome-scale phylogeny and comparative genomics of the fungal order Sordariales.</title>
        <authorList>
            <person name="Hensen N."/>
            <person name="Bonometti L."/>
            <person name="Westerberg I."/>
            <person name="Brannstrom I.O."/>
            <person name="Guillou S."/>
            <person name="Cros-Aarteil S."/>
            <person name="Calhoun S."/>
            <person name="Haridas S."/>
            <person name="Kuo A."/>
            <person name="Mondo S."/>
            <person name="Pangilinan J."/>
            <person name="Riley R."/>
            <person name="LaButti K."/>
            <person name="Andreopoulos B."/>
            <person name="Lipzen A."/>
            <person name="Chen C."/>
            <person name="Yan M."/>
            <person name="Daum C."/>
            <person name="Ng V."/>
            <person name="Clum A."/>
            <person name="Steindorff A."/>
            <person name="Ohm R.A."/>
            <person name="Martin F."/>
            <person name="Silar P."/>
            <person name="Natvig D.O."/>
            <person name="Lalanne C."/>
            <person name="Gautier V."/>
            <person name="Ament-Velasquez S.L."/>
            <person name="Kruys A."/>
            <person name="Hutchinson M.I."/>
            <person name="Powell A.J."/>
            <person name="Barry K."/>
            <person name="Miller A.N."/>
            <person name="Grigoriev I.V."/>
            <person name="Debuchy R."/>
            <person name="Gladieux P."/>
            <person name="Hiltunen Thoren M."/>
            <person name="Johannesson H."/>
        </authorList>
    </citation>
    <scope>NUCLEOTIDE SEQUENCE</scope>
    <source>
        <strain evidence="2">CBS 892.96</strain>
    </source>
</reference>
<accession>A0AAN7A320</accession>
<feature type="domain" description="Methyltransferase" evidence="1">
    <location>
        <begin position="38"/>
        <end position="158"/>
    </location>
</feature>
<dbReference type="Pfam" id="PF13847">
    <property type="entry name" value="Methyltransf_31"/>
    <property type="match status" value="1"/>
</dbReference>
<proteinExistence type="predicted"/>
<dbReference type="AlphaFoldDB" id="A0AAN7A320"/>
<dbReference type="CDD" id="cd02440">
    <property type="entry name" value="AdoMet_MTases"/>
    <property type="match status" value="1"/>
</dbReference>
<dbReference type="Proteomes" id="UP001302321">
    <property type="component" value="Unassembled WGS sequence"/>
</dbReference>
<evidence type="ECO:0000313" key="2">
    <source>
        <dbReference type="EMBL" id="KAK4171550.1"/>
    </source>
</evidence>
<dbReference type="PANTHER" id="PTHR43464">
    <property type="entry name" value="METHYLTRANSFERASE"/>
    <property type="match status" value="1"/>
</dbReference>
<gene>
    <name evidence="2" type="ORF">QBC36DRAFT_224561</name>
</gene>
<reference evidence="2" key="2">
    <citation type="submission" date="2023-05" db="EMBL/GenBank/DDBJ databases">
        <authorList>
            <consortium name="Lawrence Berkeley National Laboratory"/>
            <person name="Steindorff A."/>
            <person name="Hensen N."/>
            <person name="Bonometti L."/>
            <person name="Westerberg I."/>
            <person name="Brannstrom I.O."/>
            <person name="Guillou S."/>
            <person name="Cros-Aarteil S."/>
            <person name="Calhoun S."/>
            <person name="Haridas S."/>
            <person name="Kuo A."/>
            <person name="Mondo S."/>
            <person name="Pangilinan J."/>
            <person name="Riley R."/>
            <person name="Labutti K."/>
            <person name="Andreopoulos B."/>
            <person name="Lipzen A."/>
            <person name="Chen C."/>
            <person name="Yanf M."/>
            <person name="Daum C."/>
            <person name="Ng V."/>
            <person name="Clum A."/>
            <person name="Ohm R."/>
            <person name="Martin F."/>
            <person name="Silar P."/>
            <person name="Natvig D."/>
            <person name="Lalanne C."/>
            <person name="Gautier V."/>
            <person name="Ament-Velasquez S.L."/>
            <person name="Kruys A."/>
            <person name="Hutchinson M.I."/>
            <person name="Powell A.J."/>
            <person name="Barry K."/>
            <person name="Miller A.N."/>
            <person name="Grigoriev I.V."/>
            <person name="Debuchy R."/>
            <person name="Gladieux P."/>
            <person name="Thoren M.H."/>
            <person name="Johannesson H."/>
        </authorList>
    </citation>
    <scope>NUCLEOTIDE SEQUENCE</scope>
    <source>
        <strain evidence="2">CBS 892.96</strain>
    </source>
</reference>
<dbReference type="Gene3D" id="3.40.50.150">
    <property type="entry name" value="Vaccinia Virus protein VP39"/>
    <property type="match status" value="1"/>
</dbReference>
<comment type="caution">
    <text evidence="2">The sequence shown here is derived from an EMBL/GenBank/DDBJ whole genome shotgun (WGS) entry which is preliminary data.</text>
</comment>
<evidence type="ECO:0000259" key="1">
    <source>
        <dbReference type="Pfam" id="PF13847"/>
    </source>
</evidence>
<dbReference type="GO" id="GO:0032259">
    <property type="term" value="P:methylation"/>
    <property type="evidence" value="ECO:0007669"/>
    <property type="project" value="UniProtKB-KW"/>
</dbReference>
<name>A0AAN7A320_9PEZI</name>
<dbReference type="PANTHER" id="PTHR43464:SF71">
    <property type="entry name" value="METHYLTRANSFERASE, PUTATIVE-RELATED"/>
    <property type="match status" value="1"/>
</dbReference>
<dbReference type="InterPro" id="IPR029063">
    <property type="entry name" value="SAM-dependent_MTases_sf"/>
</dbReference>
<protein>
    <submittedName>
        <fullName evidence="2">Methyltransferase</fullName>
    </submittedName>
</protein>
<keyword evidence="2" id="KW-0808">Transferase</keyword>
<dbReference type="GO" id="GO:0010420">
    <property type="term" value="F:polyprenyldihydroxybenzoate methyltransferase activity"/>
    <property type="evidence" value="ECO:0007669"/>
    <property type="project" value="TreeGrafter"/>
</dbReference>
<evidence type="ECO:0000313" key="3">
    <source>
        <dbReference type="Proteomes" id="UP001302321"/>
    </source>
</evidence>
<keyword evidence="3" id="KW-1185">Reference proteome</keyword>